<organism evidence="3 4">
    <name type="scientific">Pomacea canaliculata</name>
    <name type="common">Golden apple snail</name>
    <dbReference type="NCBI Taxonomy" id="400727"/>
    <lineage>
        <taxon>Eukaryota</taxon>
        <taxon>Metazoa</taxon>
        <taxon>Spiralia</taxon>
        <taxon>Lophotrochozoa</taxon>
        <taxon>Mollusca</taxon>
        <taxon>Gastropoda</taxon>
        <taxon>Caenogastropoda</taxon>
        <taxon>Architaenioglossa</taxon>
        <taxon>Ampullarioidea</taxon>
        <taxon>Ampullariidae</taxon>
        <taxon>Pomacea</taxon>
    </lineage>
</organism>
<evidence type="ECO:0000313" key="4">
    <source>
        <dbReference type="Proteomes" id="UP000245119"/>
    </source>
</evidence>
<dbReference type="EMBL" id="PZQS01000004">
    <property type="protein sequence ID" value="PVD31598.1"/>
    <property type="molecule type" value="Genomic_DNA"/>
</dbReference>
<sequence length="245" mass="26929">MGEKKITPRNFGAGSGGGSEGVVNESGARVTYRTAGIKFGHGPGTGKPQTFKEQMRQNLIKMWSENMASCSSGDPSSGTTNQPNLMQLNPQSVFTNMPIQSAGLVAAMQKKAEEITGITVPKYYNPAAVNPMKYAEQVQKRKLLWSKSKDKKESDNQWHAQALVADGDSKTTAKFRKLMGIKDGETKETVTTTVTSNEDDFIEEQRKKQEELFQQLDKEYHFARIATHTQRGAGLGFGSQSGSFH</sequence>
<proteinExistence type="predicted"/>
<evidence type="ECO:0000256" key="1">
    <source>
        <dbReference type="SAM" id="MobiDB-lite"/>
    </source>
</evidence>
<dbReference type="OrthoDB" id="1928974at2759"/>
<dbReference type="PANTHER" id="PTHR22426">
    <property type="entry name" value="ARGININE_SERINE-RICH COILED-COIL PROTEIN 2"/>
    <property type="match status" value="1"/>
</dbReference>
<dbReference type="Pfam" id="PF15477">
    <property type="entry name" value="SMAP"/>
    <property type="match status" value="1"/>
</dbReference>
<reference evidence="3 4" key="1">
    <citation type="submission" date="2018-04" db="EMBL/GenBank/DDBJ databases">
        <title>The genome of golden apple snail Pomacea canaliculata provides insight into stress tolerance and invasive adaptation.</title>
        <authorList>
            <person name="Liu C."/>
            <person name="Liu B."/>
            <person name="Ren Y."/>
            <person name="Zhang Y."/>
            <person name="Wang H."/>
            <person name="Li S."/>
            <person name="Jiang F."/>
            <person name="Yin L."/>
            <person name="Zhang G."/>
            <person name="Qian W."/>
            <person name="Fan W."/>
        </authorList>
    </citation>
    <scope>NUCLEOTIDE SEQUENCE [LARGE SCALE GENOMIC DNA]</scope>
    <source>
        <strain evidence="3">SZHN2017</strain>
        <tissue evidence="3">Muscle</tissue>
    </source>
</reference>
<protein>
    <recommendedName>
        <fullName evidence="2">Small acidic protein-like domain-containing protein</fullName>
    </recommendedName>
</protein>
<feature type="region of interest" description="Disordered" evidence="1">
    <location>
        <begin position="1"/>
        <end position="25"/>
    </location>
</feature>
<evidence type="ECO:0000259" key="2">
    <source>
        <dbReference type="Pfam" id="PF15477"/>
    </source>
</evidence>
<feature type="domain" description="Small acidic protein-like" evidence="2">
    <location>
        <begin position="158"/>
        <end position="236"/>
    </location>
</feature>
<name>A0A2T7PDW6_POMCA</name>
<keyword evidence="4" id="KW-1185">Reference proteome</keyword>
<dbReference type="AlphaFoldDB" id="A0A2T7PDW6"/>
<accession>A0A2T7PDW6</accession>
<gene>
    <name evidence="3" type="ORF">C0Q70_07013</name>
</gene>
<dbReference type="PANTHER" id="PTHR22426:SF2">
    <property type="entry name" value="ARGININE_SERINE-RICH COILED-COIL PROTEIN 2"/>
    <property type="match status" value="1"/>
</dbReference>
<dbReference type="STRING" id="400727.A0A2T7PDW6"/>
<dbReference type="Proteomes" id="UP000245119">
    <property type="component" value="Linkage Group LG4"/>
</dbReference>
<dbReference type="InterPro" id="IPR028124">
    <property type="entry name" value="SMAP_dom"/>
</dbReference>
<comment type="caution">
    <text evidence="3">The sequence shown here is derived from an EMBL/GenBank/DDBJ whole genome shotgun (WGS) entry which is preliminary data.</text>
</comment>
<evidence type="ECO:0000313" key="3">
    <source>
        <dbReference type="EMBL" id="PVD31598.1"/>
    </source>
</evidence>